<dbReference type="InterPro" id="IPR007122">
    <property type="entry name" value="Villin/Gelsolin"/>
</dbReference>
<dbReference type="PRINTS" id="PR01217">
    <property type="entry name" value="PRICHEXTENSN"/>
</dbReference>
<dbReference type="SUPFAM" id="SSF55753">
    <property type="entry name" value="Actin depolymerizing proteins"/>
    <property type="match status" value="1"/>
</dbReference>
<feature type="compositionally biased region" description="Low complexity" evidence="2">
    <location>
        <begin position="253"/>
        <end position="265"/>
    </location>
</feature>
<feature type="compositionally biased region" description="Polar residues" evidence="2">
    <location>
        <begin position="66"/>
        <end position="82"/>
    </location>
</feature>
<feature type="compositionally biased region" description="Polar residues" evidence="2">
    <location>
        <begin position="291"/>
        <end position="311"/>
    </location>
</feature>
<keyword evidence="4" id="KW-1185">Reference proteome</keyword>
<feature type="compositionally biased region" description="Polar residues" evidence="2">
    <location>
        <begin position="1"/>
        <end position="16"/>
    </location>
</feature>
<protein>
    <recommendedName>
        <fullName evidence="5">Gelsolin-like domain-containing protein</fullName>
    </recommendedName>
</protein>
<gene>
    <name evidence="3" type="ORF">PYCCODRAFT_1433844</name>
</gene>
<proteinExistence type="predicted"/>
<sequence length="1307" mass="140966">MDLQRPSSAARRSTLNIPPKPDASLAEWTSKIKELQKQVDEDEEAETRRLEAEIAASRQARLRRSTGYSRANSVDLSPSSSPVKAEDRSRTAESVVSVIDRQKNQEDALRKLTGESPLAKAPVQPPLIPPTQAKKPSEPISLAAFMGGRATGPRLTRQAPQPDAHDPTQFEQRTHISAPHPVFGRGGVAMPGMTGGGSASAVSRSIREQEHQLSASSSGQPQRDRRISTPSTVRSVVEKAEERSVLPSYTGLSSQSSSRQRTISTPTGVAPSRVSTVADTYMKPKPDSMTRPLSHSPNPSSRPITPHNGSASPAPYMTSKSPAPRPTSAASQVPRTPPPPSPTRSPRPASTAPGLARPIQPVPRPSFGSPQMPPSQNPSPAFLKPPPSKEPTPSLSRLQGRGFVQSIVKKTVEKAASTPESPTPERKDSAGKRQSSVLERWQFSSPTGTPSPPPVISPKPVPMRKSFTTDPTSPTTSTYSAPLKGENTGRVLKSKSSLPSLPTMRTGDSMAGPSSMSESGYAGPRPMLGSSKTVITYIQPSKTGDQPAPRPVEPQAAAPDVDELGMRTRTRTTSGGLVQERGAAGLPATSGKPLSHPTKDRAKKPRKGKTAPSTSASKLAAIREASPTRDEPTLHQQFRAPSPEPPTSTKTSSPPEGPSPPSANGSAKPQVQRPTVPLKPTLDVQTAPTTTAPGKLSPVSPLAPPQAARSPSVTPPQSSSQRPPASPAKHTRIPSTGNRATVMDVAQVFQEVLQSTSPTSTSPTERKLPTPPPAVEEPRPPKVATREEDEEEYEPPSVKNLVANWGPRNNGAPAPLSPPAMERRRSSYDKYSAFALPPLAEEKTPAPSPTGTLARGAIPTVEKAEQDHVAIGLEVETKEKEKEDDTVVTVEAVKTEPDLRHGLVHLAHTDEPLPNVDVDALYRAPRPSYMPDADLSTISVDVLSVVGNTASALSKDVNVFYDSELLAVVHRAKARSSGLVQTKVWGWKGRSAHVGDREAQKLQELARRYGTSHVMVQQSREPVELVFVLGGQLATRQGTRTHWSRENTAMHVVRALQDVIFIDELDLGIRNLCSGHSYCISILDTYYVWHGRGSRSAEQQAALKYAQGLASSPEYVVELTEDESQADEMFWMILGEGDYAKADYWQWRPQASTVEPRIWVVDAKQQGEAMRSVPSFPTKEDFNGSVYLVDCIWELFVLVGSEARGQRLNIRLALTVADVLAQKASSERPFKPPVHVLVFPTKIPADLRLTFRELEEELELNGGNVPDHMNLIPASNAVTDLQSTSWSSTALEDRTMLPLGVTPVDLH</sequence>
<evidence type="ECO:0008006" key="5">
    <source>
        <dbReference type="Google" id="ProtNLM"/>
    </source>
</evidence>
<feature type="compositionally biased region" description="Gly residues" evidence="2">
    <location>
        <begin position="184"/>
        <end position="198"/>
    </location>
</feature>
<dbReference type="GO" id="GO:0015629">
    <property type="term" value="C:actin cytoskeleton"/>
    <property type="evidence" value="ECO:0007669"/>
    <property type="project" value="TreeGrafter"/>
</dbReference>
<feature type="compositionally biased region" description="Basic and acidic residues" evidence="2">
    <location>
        <begin position="100"/>
        <end position="113"/>
    </location>
</feature>
<feature type="compositionally biased region" description="Polar residues" evidence="2">
    <location>
        <begin position="683"/>
        <end position="692"/>
    </location>
</feature>
<organism evidence="3 4">
    <name type="scientific">Trametes coccinea (strain BRFM310)</name>
    <name type="common">Pycnoporus coccineus</name>
    <dbReference type="NCBI Taxonomy" id="1353009"/>
    <lineage>
        <taxon>Eukaryota</taxon>
        <taxon>Fungi</taxon>
        <taxon>Dikarya</taxon>
        <taxon>Basidiomycota</taxon>
        <taxon>Agaricomycotina</taxon>
        <taxon>Agaricomycetes</taxon>
        <taxon>Polyporales</taxon>
        <taxon>Polyporaceae</taxon>
        <taxon>Trametes</taxon>
    </lineage>
</organism>
<feature type="compositionally biased region" description="Polar residues" evidence="2">
    <location>
        <begin position="530"/>
        <end position="544"/>
    </location>
</feature>
<feature type="compositionally biased region" description="Low complexity" evidence="2">
    <location>
        <begin position="709"/>
        <end position="723"/>
    </location>
</feature>
<feature type="compositionally biased region" description="Pro residues" evidence="2">
    <location>
        <begin position="371"/>
        <end position="390"/>
    </location>
</feature>
<evidence type="ECO:0000256" key="1">
    <source>
        <dbReference type="ARBA" id="ARBA00022737"/>
    </source>
</evidence>
<dbReference type="STRING" id="1353009.A0A1Y2IVF2"/>
<evidence type="ECO:0000256" key="2">
    <source>
        <dbReference type="SAM" id="MobiDB-lite"/>
    </source>
</evidence>
<accession>A0A1Y2IVF2</accession>
<feature type="compositionally biased region" description="Basic and acidic residues" evidence="2">
    <location>
        <begin position="163"/>
        <end position="174"/>
    </location>
</feature>
<dbReference type="PANTHER" id="PTHR11977">
    <property type="entry name" value="VILLIN"/>
    <property type="match status" value="1"/>
</dbReference>
<feature type="compositionally biased region" description="Pro residues" evidence="2">
    <location>
        <begin position="449"/>
        <end position="461"/>
    </location>
</feature>
<dbReference type="GO" id="GO:0008154">
    <property type="term" value="P:actin polymerization or depolymerization"/>
    <property type="evidence" value="ECO:0007669"/>
    <property type="project" value="TreeGrafter"/>
</dbReference>
<keyword evidence="1" id="KW-0677">Repeat</keyword>
<reference evidence="3 4" key="1">
    <citation type="journal article" date="2015" name="Biotechnol. Biofuels">
        <title>Enhanced degradation of softwood versus hardwood by the white-rot fungus Pycnoporus coccineus.</title>
        <authorList>
            <person name="Couturier M."/>
            <person name="Navarro D."/>
            <person name="Chevret D."/>
            <person name="Henrissat B."/>
            <person name="Piumi F."/>
            <person name="Ruiz-Duenas F.J."/>
            <person name="Martinez A.T."/>
            <person name="Grigoriev I.V."/>
            <person name="Riley R."/>
            <person name="Lipzen A."/>
            <person name="Berrin J.G."/>
            <person name="Master E.R."/>
            <person name="Rosso M.N."/>
        </authorList>
    </citation>
    <scope>NUCLEOTIDE SEQUENCE [LARGE SCALE GENOMIC DNA]</scope>
    <source>
        <strain evidence="3 4">BRFM310</strain>
    </source>
</reference>
<dbReference type="Gene3D" id="3.40.20.10">
    <property type="entry name" value="Severin"/>
    <property type="match status" value="1"/>
</dbReference>
<dbReference type="PANTHER" id="PTHR11977:SF51">
    <property type="entry name" value="PROTEIN FLIGHTLESS-1 HOMOLOG"/>
    <property type="match status" value="1"/>
</dbReference>
<evidence type="ECO:0000313" key="3">
    <source>
        <dbReference type="EMBL" id="OSD03932.1"/>
    </source>
</evidence>
<dbReference type="GO" id="GO:0051015">
    <property type="term" value="F:actin filament binding"/>
    <property type="evidence" value="ECO:0007669"/>
    <property type="project" value="InterPro"/>
</dbReference>
<dbReference type="InterPro" id="IPR029006">
    <property type="entry name" value="ADF-H/Gelsolin-like_dom_sf"/>
</dbReference>
<feature type="compositionally biased region" description="Polar residues" evidence="2">
    <location>
        <begin position="212"/>
        <end position="221"/>
    </location>
</feature>
<dbReference type="GO" id="GO:0005737">
    <property type="term" value="C:cytoplasm"/>
    <property type="evidence" value="ECO:0007669"/>
    <property type="project" value="TreeGrafter"/>
</dbReference>
<dbReference type="EMBL" id="KZ084098">
    <property type="protein sequence ID" value="OSD03932.1"/>
    <property type="molecule type" value="Genomic_DNA"/>
</dbReference>
<feature type="compositionally biased region" description="Low complexity" evidence="2">
    <location>
        <begin position="468"/>
        <end position="482"/>
    </location>
</feature>
<dbReference type="OrthoDB" id="6375767at2759"/>
<dbReference type="Proteomes" id="UP000193067">
    <property type="component" value="Unassembled WGS sequence"/>
</dbReference>
<feature type="region of interest" description="Disordered" evidence="2">
    <location>
        <begin position="1"/>
        <end position="24"/>
    </location>
</feature>
<dbReference type="GO" id="GO:0005546">
    <property type="term" value="F:phosphatidylinositol-4,5-bisphosphate binding"/>
    <property type="evidence" value="ECO:0007669"/>
    <property type="project" value="TreeGrafter"/>
</dbReference>
<feature type="compositionally biased region" description="Basic and acidic residues" evidence="2">
    <location>
        <begin position="776"/>
        <end position="786"/>
    </location>
</feature>
<name>A0A1Y2IVF2_TRAC3</name>
<dbReference type="GO" id="GO:0051016">
    <property type="term" value="P:barbed-end actin filament capping"/>
    <property type="evidence" value="ECO:0007669"/>
    <property type="project" value="TreeGrafter"/>
</dbReference>
<dbReference type="GO" id="GO:0051014">
    <property type="term" value="P:actin filament severing"/>
    <property type="evidence" value="ECO:0007669"/>
    <property type="project" value="TreeGrafter"/>
</dbReference>
<feature type="compositionally biased region" description="Pro residues" evidence="2">
    <location>
        <begin position="335"/>
        <end position="345"/>
    </location>
</feature>
<feature type="region of interest" description="Disordered" evidence="2">
    <location>
        <begin position="56"/>
        <end position="824"/>
    </location>
</feature>
<evidence type="ECO:0000313" key="4">
    <source>
        <dbReference type="Proteomes" id="UP000193067"/>
    </source>
</evidence>